<dbReference type="Proteomes" id="UP000494201">
    <property type="component" value="Unassembled WGS sequence"/>
</dbReference>
<dbReference type="EMBL" id="JAFCIQ010000002">
    <property type="protein sequence ID" value="MBM2765498.1"/>
    <property type="molecule type" value="Genomic_DNA"/>
</dbReference>
<dbReference type="InterPro" id="IPR058087">
    <property type="entry name" value="XAC2610_dom"/>
</dbReference>
<reference evidence="3 4" key="1">
    <citation type="submission" date="2019-09" db="EMBL/GenBank/DDBJ databases">
        <authorList>
            <person name="Depoorter E."/>
        </authorList>
    </citation>
    <scope>NUCLEOTIDE SEQUENCE [LARGE SCALE GENOMIC DNA]</scope>
    <source>
        <strain evidence="3">LMG 20980</strain>
    </source>
</reference>
<gene>
    <name evidence="3" type="ORF">BAN20980_00755</name>
    <name evidence="2" type="ORF">JQK92_03570</name>
</gene>
<keyword evidence="1" id="KW-0732">Signal</keyword>
<organism evidence="3 4">
    <name type="scientific">Burkholderia anthina</name>
    <dbReference type="NCBI Taxonomy" id="179879"/>
    <lineage>
        <taxon>Bacteria</taxon>
        <taxon>Pseudomonadati</taxon>
        <taxon>Pseudomonadota</taxon>
        <taxon>Betaproteobacteria</taxon>
        <taxon>Burkholderiales</taxon>
        <taxon>Burkholderiaceae</taxon>
        <taxon>Burkholderia</taxon>
        <taxon>Burkholderia cepacia complex</taxon>
    </lineage>
</organism>
<evidence type="ECO:0000313" key="5">
    <source>
        <dbReference type="Proteomes" id="UP000755577"/>
    </source>
</evidence>
<evidence type="ECO:0000256" key="1">
    <source>
        <dbReference type="SAM" id="SignalP"/>
    </source>
</evidence>
<dbReference type="AlphaFoldDB" id="A0A6P2G4J0"/>
<reference evidence="2 5" key="2">
    <citation type="submission" date="2021-02" db="EMBL/GenBank/DDBJ databases">
        <title>Draft genome of the type strains Burkholderia anthina DSM16086.</title>
        <authorList>
            <person name="Hertel R."/>
            <person name="Meissner J."/>
            <person name="Poehlein A."/>
            <person name="Daniel R."/>
            <person name="Commichau F.M."/>
        </authorList>
    </citation>
    <scope>NUCLEOTIDE SEQUENCE [LARGE SCALE GENOMIC DNA]</scope>
    <source>
        <strain evidence="2 5">DSM 16086</strain>
    </source>
</reference>
<protein>
    <submittedName>
        <fullName evidence="3">Nitrite reductase</fullName>
    </submittedName>
</protein>
<feature type="signal peptide" evidence="1">
    <location>
        <begin position="1"/>
        <end position="21"/>
    </location>
</feature>
<accession>A0A6P2G4J0</accession>
<evidence type="ECO:0000313" key="2">
    <source>
        <dbReference type="EMBL" id="MBM2765498.1"/>
    </source>
</evidence>
<evidence type="ECO:0000313" key="4">
    <source>
        <dbReference type="Proteomes" id="UP000494201"/>
    </source>
</evidence>
<sequence length="433" mass="48151">MKSSILALLLVAPSFFTGARAATPTLLEPGIYRLDPDGYLAMPKAKPASYGEIDDDSFEHALPPAARISYAVVARDPGRTQNRVLFLVDGGYHYDVNSPNKLCPAYAFPDWNEYSDVQPFCRTNISGDDAAFNWSTNAFTVSWGSDRKYLRTDYDDKGESHPRYAIKHHGDRFVLATPRAYQSVQYLTKDVPFFPGAHRSASSGMLPAGSYVAVVASGPEWEEVERFAQDGTPTHGWIDRDDLDDVKWVDQQPKTKQFRFRVAFTAGASDNDPATAVAIEVLDRATGKRVQVIRDFYADPWGESDTSLTLVDANFDGHPDLMIGGSSGGAGPNSTDNFFLFDPKSRHFVFDQALSDLPQIGFDARRKQVTSAHRNSCCSHSSETWRYEGGHLVEIANWDESLSADGAWLVTTIGHLRNGKMRYRVTRKRAELN</sequence>
<proteinExistence type="predicted"/>
<dbReference type="EMBL" id="CABVLY010000002">
    <property type="protein sequence ID" value="VVU48061.1"/>
    <property type="molecule type" value="Genomic_DNA"/>
</dbReference>
<dbReference type="GeneID" id="56498785"/>
<keyword evidence="5" id="KW-1185">Reference proteome</keyword>
<dbReference type="RefSeq" id="WP_174925203.1">
    <property type="nucleotide sequence ID" value="NZ_CABVLY010000002.1"/>
</dbReference>
<feature type="chain" id="PRO_5027000341" evidence="1">
    <location>
        <begin position="22"/>
        <end position="433"/>
    </location>
</feature>
<dbReference type="Proteomes" id="UP000755577">
    <property type="component" value="Unassembled WGS sequence"/>
</dbReference>
<dbReference type="NCBIfam" id="NF047539">
    <property type="entry name" value="XAC2610_fam"/>
    <property type="match status" value="1"/>
</dbReference>
<name>A0A6P2G4J0_9BURK</name>
<evidence type="ECO:0000313" key="3">
    <source>
        <dbReference type="EMBL" id="VVU48061.1"/>
    </source>
</evidence>